<dbReference type="InterPro" id="IPR006566">
    <property type="entry name" value="FBD"/>
</dbReference>
<dbReference type="Gramene" id="HORVU.MOREX.r2.6HG0457680.1">
    <property type="protein sequence ID" value="HORVU.MOREX.r2.6HG0457680.1"/>
    <property type="gene ID" value="HORVU.MOREX.r2.6HG0457680"/>
</dbReference>
<dbReference type="PANTHER" id="PTHR32141:SF145">
    <property type="entry name" value="F-BOX DOMAIN-CONTAINING PROTEIN"/>
    <property type="match status" value="1"/>
</dbReference>
<dbReference type="Pfam" id="PF00646">
    <property type="entry name" value="F-box"/>
    <property type="match status" value="1"/>
</dbReference>
<reference evidence="3" key="2">
    <citation type="submission" date="2020-10" db="EMBL/GenBank/DDBJ databases">
        <authorList>
            <person name="Scholz U."/>
            <person name="Mascher M."/>
            <person name="Fiebig A."/>
        </authorList>
    </citation>
    <scope>NUCLEOTIDE SEQUENCE [LARGE SCALE GENOMIC DNA]</scope>
    <source>
        <strain evidence="3">cv. Morex</strain>
    </source>
</reference>
<dbReference type="Gene3D" id="1.20.1280.50">
    <property type="match status" value="1"/>
</dbReference>
<dbReference type="Pfam" id="PF24758">
    <property type="entry name" value="LRR_At5g56370"/>
    <property type="match status" value="1"/>
</dbReference>
<dbReference type="EnsemblPlants" id="HORVU.MOREX.r3.6HG0550790.1">
    <property type="protein sequence ID" value="HORVU.MOREX.r3.6HG0550790.1"/>
    <property type="gene ID" value="HORVU.MOREX.r3.6HG0550790"/>
</dbReference>
<evidence type="ECO:0000313" key="3">
    <source>
        <dbReference type="EnsemblPlants" id="HORVU.MOREX.r3.6HG0550790.1"/>
    </source>
</evidence>
<dbReference type="RefSeq" id="XP_044952724.1">
    <property type="nucleotide sequence ID" value="XM_045096789.1"/>
</dbReference>
<dbReference type="InterPro" id="IPR055411">
    <property type="entry name" value="LRR_FXL15/At3g58940/PEG3-like"/>
</dbReference>
<reference evidence="4" key="1">
    <citation type="journal article" date="2012" name="Nature">
        <title>A physical, genetic and functional sequence assembly of the barley genome.</title>
        <authorList>
            <consortium name="The International Barley Genome Sequencing Consortium"/>
            <person name="Mayer K.F."/>
            <person name="Waugh R."/>
            <person name="Brown J.W."/>
            <person name="Schulman A."/>
            <person name="Langridge P."/>
            <person name="Platzer M."/>
            <person name="Fincher G.B."/>
            <person name="Muehlbauer G.J."/>
            <person name="Sato K."/>
            <person name="Close T.J."/>
            <person name="Wise R.P."/>
            <person name="Stein N."/>
        </authorList>
    </citation>
    <scope>NUCLEOTIDE SEQUENCE [LARGE SCALE GENOMIC DNA]</scope>
    <source>
        <strain evidence="4">cv. Morex</strain>
    </source>
</reference>
<dbReference type="PANTHER" id="PTHR32141">
    <property type="match status" value="1"/>
</dbReference>
<organism evidence="3 4">
    <name type="scientific">Hordeum vulgare subsp. vulgare</name>
    <name type="common">Domesticated barley</name>
    <dbReference type="NCBI Taxonomy" id="112509"/>
    <lineage>
        <taxon>Eukaryota</taxon>
        <taxon>Viridiplantae</taxon>
        <taxon>Streptophyta</taxon>
        <taxon>Embryophyta</taxon>
        <taxon>Tracheophyta</taxon>
        <taxon>Spermatophyta</taxon>
        <taxon>Magnoliopsida</taxon>
        <taxon>Liliopsida</taxon>
        <taxon>Poales</taxon>
        <taxon>Poaceae</taxon>
        <taxon>BOP clade</taxon>
        <taxon>Pooideae</taxon>
        <taxon>Triticodae</taxon>
        <taxon>Triticeae</taxon>
        <taxon>Hordeinae</taxon>
        <taxon>Hordeum</taxon>
    </lineage>
</organism>
<feature type="region of interest" description="Disordered" evidence="1">
    <location>
        <begin position="1"/>
        <end position="24"/>
    </location>
</feature>
<dbReference type="Gramene" id="HORVU.MOREX.r3.6HG0550790.1">
    <property type="protein sequence ID" value="HORVU.MOREX.r3.6HG0550790.1"/>
    <property type="gene ID" value="HORVU.MOREX.r3.6HG0550790"/>
</dbReference>
<dbReference type="OrthoDB" id="612216at2759"/>
<dbReference type="InterPro" id="IPR032675">
    <property type="entry name" value="LRR_dom_sf"/>
</dbReference>
<name>A0A8I6Y224_HORVV</name>
<dbReference type="InterPro" id="IPR036047">
    <property type="entry name" value="F-box-like_dom_sf"/>
</dbReference>
<dbReference type="Proteomes" id="UP000011116">
    <property type="component" value="Chromosome 6H"/>
</dbReference>
<feature type="domain" description="FBD" evidence="2">
    <location>
        <begin position="357"/>
        <end position="429"/>
    </location>
</feature>
<dbReference type="AlphaFoldDB" id="A0A8I6Y224"/>
<dbReference type="SUPFAM" id="SSF81383">
    <property type="entry name" value="F-box domain"/>
    <property type="match status" value="1"/>
</dbReference>
<sequence>MKEREAAASAAAPGSDKPESHWTADENAGDFISRLPDAILMTIISLLPTKDGGRTPVLSRHWRHLWRSAPLNLEVSAPIPGAPASSVPPSAVSQIISKHHGPVRRFYFHCPRGDFYAQAGSWFHSLALAKIHEINVRNVSLPASALRAASSTLAVAQICQCDFPGEGIVPAMNFRVLKQLTLAFLYISVDFFHGLLSGCHALESLYLDGVCVSGRLRVSSPTLKSMSIGLHDSAHGLAEVVIEDAPSLERLLLPHADGEVEGHVTVRFIRAPKLEILGPVFQVLELLLFQGIYPVSSVNPMRTVKVLALWSSGEKLYKVLNILRWFPCLEKLYVIFRQHFRMGEGNEPQHDPLHHIECLQTSLKKVVFKSFLGHKKQVDFAKFFVLNAKVLKKMELEVYGDYKGEALAFQHRLLQVENRASQEAQFEFTSNCRHTEYVINKCIHDLSVADPFGRVGA</sequence>
<protein>
    <recommendedName>
        <fullName evidence="2">FBD domain-containing protein</fullName>
    </recommendedName>
</protein>
<dbReference type="SMART" id="SM00579">
    <property type="entry name" value="FBD"/>
    <property type="match status" value="1"/>
</dbReference>
<keyword evidence="4" id="KW-1185">Reference proteome</keyword>
<accession>A0A8I6Y224</accession>
<evidence type="ECO:0000259" key="2">
    <source>
        <dbReference type="SMART" id="SM00579"/>
    </source>
</evidence>
<gene>
    <name evidence="3" type="primary">LOC123402832</name>
</gene>
<dbReference type="InterPro" id="IPR055302">
    <property type="entry name" value="F-box_dom-containing"/>
</dbReference>
<dbReference type="KEGG" id="hvg:123402832"/>
<dbReference type="SUPFAM" id="SSF52047">
    <property type="entry name" value="RNI-like"/>
    <property type="match status" value="1"/>
</dbReference>
<dbReference type="InterPro" id="IPR001810">
    <property type="entry name" value="F-box_dom"/>
</dbReference>
<evidence type="ECO:0000313" key="4">
    <source>
        <dbReference type="Proteomes" id="UP000011116"/>
    </source>
</evidence>
<dbReference type="GeneID" id="123402832"/>
<reference evidence="3" key="3">
    <citation type="submission" date="2022-01" db="UniProtKB">
        <authorList>
            <consortium name="EnsemblPlants"/>
        </authorList>
    </citation>
    <scope>IDENTIFICATION</scope>
    <source>
        <strain evidence="3">subsp. vulgare</strain>
    </source>
</reference>
<dbReference type="CDD" id="cd22160">
    <property type="entry name" value="F-box_AtFBL13-like"/>
    <property type="match status" value="1"/>
</dbReference>
<dbReference type="Pfam" id="PF08387">
    <property type="entry name" value="FBD"/>
    <property type="match status" value="1"/>
</dbReference>
<evidence type="ECO:0000256" key="1">
    <source>
        <dbReference type="SAM" id="MobiDB-lite"/>
    </source>
</evidence>
<dbReference type="InterPro" id="IPR053781">
    <property type="entry name" value="F-box_AtFBL13-like"/>
</dbReference>
<proteinExistence type="predicted"/>
<dbReference type="Gene3D" id="3.80.10.10">
    <property type="entry name" value="Ribonuclease Inhibitor"/>
    <property type="match status" value="1"/>
</dbReference>